<protein>
    <recommendedName>
        <fullName evidence="2">DUF6879 domain-containing protein</fullName>
    </recommendedName>
</protein>
<evidence type="ECO:0000259" key="2">
    <source>
        <dbReference type="Pfam" id="PF21806"/>
    </source>
</evidence>
<gene>
    <name evidence="3" type="ORF">Aco04nite_56790</name>
</gene>
<keyword evidence="1" id="KW-1133">Transmembrane helix</keyword>
<dbReference type="Proteomes" id="UP000680865">
    <property type="component" value="Unassembled WGS sequence"/>
</dbReference>
<keyword evidence="1" id="KW-0472">Membrane</keyword>
<dbReference type="AlphaFoldDB" id="A0A919SSU7"/>
<evidence type="ECO:0000313" key="3">
    <source>
        <dbReference type="EMBL" id="GIM77720.1"/>
    </source>
</evidence>
<evidence type="ECO:0000256" key="1">
    <source>
        <dbReference type="SAM" id="Phobius"/>
    </source>
</evidence>
<proteinExistence type="predicted"/>
<accession>A0A919SSU7</accession>
<feature type="transmembrane region" description="Helical" evidence="1">
    <location>
        <begin position="41"/>
        <end position="60"/>
    </location>
</feature>
<name>A0A919SSU7_9ACTN</name>
<keyword evidence="4" id="KW-1185">Reference proteome</keyword>
<reference evidence="3" key="1">
    <citation type="submission" date="2021-03" db="EMBL/GenBank/DDBJ databases">
        <title>Whole genome shotgun sequence of Actinoplanes consettensis NBRC 14913.</title>
        <authorList>
            <person name="Komaki H."/>
            <person name="Tamura T."/>
        </authorList>
    </citation>
    <scope>NUCLEOTIDE SEQUENCE</scope>
    <source>
        <strain evidence="3">NBRC 14913</strain>
    </source>
</reference>
<feature type="domain" description="DUF6879" evidence="2">
    <location>
        <begin position="193"/>
        <end position="310"/>
    </location>
</feature>
<organism evidence="3 4">
    <name type="scientific">Winogradskya consettensis</name>
    <dbReference type="NCBI Taxonomy" id="113560"/>
    <lineage>
        <taxon>Bacteria</taxon>
        <taxon>Bacillati</taxon>
        <taxon>Actinomycetota</taxon>
        <taxon>Actinomycetes</taxon>
        <taxon>Micromonosporales</taxon>
        <taxon>Micromonosporaceae</taxon>
        <taxon>Winogradskya</taxon>
    </lineage>
</organism>
<evidence type="ECO:0000313" key="4">
    <source>
        <dbReference type="Proteomes" id="UP000680865"/>
    </source>
</evidence>
<feature type="transmembrane region" description="Helical" evidence="1">
    <location>
        <begin position="18"/>
        <end position="35"/>
    </location>
</feature>
<dbReference type="InterPro" id="IPR049244">
    <property type="entry name" value="DUF6879"/>
</dbReference>
<comment type="caution">
    <text evidence="3">The sequence shown here is derived from an EMBL/GenBank/DDBJ whole genome shotgun (WGS) entry which is preliminary data.</text>
</comment>
<dbReference type="EMBL" id="BOQP01000031">
    <property type="protein sequence ID" value="GIM77720.1"/>
    <property type="molecule type" value="Genomic_DNA"/>
</dbReference>
<sequence>MASVPRVTGESSGVTRKILLTVATGGLTFLITNALDQTQATSITLSILIGGIALLTRFLADFEKRLAALEKIEGDSIAEMRHLIDDTFPQISRATELYRMIDTSALGATLVTEFVDNSTRISPDSPQIVQHFVRAKIQETSGLLKQISEGGTITYYGEDREWLLGLTRNATTGIDAISMAAVDHSLWQSEIGQRYLDAQRRAAASGRRVRRIFVLDTAAGADDPDLLRVCAEQARMGIRARLLARPEVPPHQRVQVRDLIVFDDTLAYETTPTLTADPQLAQISETRLVLTTDRVKQCVQLFSDLWEVSFDPKGVT</sequence>
<keyword evidence="1" id="KW-0812">Transmembrane</keyword>
<dbReference type="Pfam" id="PF21806">
    <property type="entry name" value="DUF6879"/>
    <property type="match status" value="1"/>
</dbReference>